<evidence type="ECO:0000313" key="3">
    <source>
        <dbReference type="Proteomes" id="UP000092460"/>
    </source>
</evidence>
<dbReference type="AlphaFoldDB" id="A0A1B0BJT7"/>
<organism evidence="2 3">
    <name type="scientific">Glossina palpalis gambiensis</name>
    <dbReference type="NCBI Taxonomy" id="67801"/>
    <lineage>
        <taxon>Eukaryota</taxon>
        <taxon>Metazoa</taxon>
        <taxon>Ecdysozoa</taxon>
        <taxon>Arthropoda</taxon>
        <taxon>Hexapoda</taxon>
        <taxon>Insecta</taxon>
        <taxon>Pterygota</taxon>
        <taxon>Neoptera</taxon>
        <taxon>Endopterygota</taxon>
        <taxon>Diptera</taxon>
        <taxon>Brachycera</taxon>
        <taxon>Muscomorpha</taxon>
        <taxon>Hippoboscoidea</taxon>
        <taxon>Glossinidae</taxon>
        <taxon>Glossina</taxon>
    </lineage>
</organism>
<feature type="transmembrane region" description="Helical" evidence="1">
    <location>
        <begin position="78"/>
        <end position="101"/>
    </location>
</feature>
<sequence>MIRIDLRGNSTYLPSTLADFCSCWNKTLAFNYYCVCLRLVLINFQAVSSPNFLTKINQLPAKFCHGFETAHWSYRTTAVCLSIGFSFSCTVCVYGFMLSLFPF</sequence>
<name>A0A1B0BJT7_9MUSC</name>
<reference evidence="2" key="2">
    <citation type="submission" date="2020-05" db="UniProtKB">
        <authorList>
            <consortium name="EnsemblMetazoa"/>
        </authorList>
    </citation>
    <scope>IDENTIFICATION</scope>
    <source>
        <strain evidence="2">IAEA</strain>
    </source>
</reference>
<evidence type="ECO:0000256" key="1">
    <source>
        <dbReference type="SAM" id="Phobius"/>
    </source>
</evidence>
<evidence type="ECO:0000313" key="2">
    <source>
        <dbReference type="EnsemblMetazoa" id="GPPI032393-PA"/>
    </source>
</evidence>
<keyword evidence="1" id="KW-0472">Membrane</keyword>
<dbReference type="EnsemblMetazoa" id="GPPI032393-RA">
    <property type="protein sequence ID" value="GPPI032393-PA"/>
    <property type="gene ID" value="GPPI032393"/>
</dbReference>
<dbReference type="Proteomes" id="UP000092460">
    <property type="component" value="Unassembled WGS sequence"/>
</dbReference>
<keyword evidence="1" id="KW-1133">Transmembrane helix</keyword>
<dbReference type="EMBL" id="JXJN01015605">
    <property type="status" value="NOT_ANNOTATED_CDS"/>
    <property type="molecule type" value="Genomic_DNA"/>
</dbReference>
<reference evidence="3" key="1">
    <citation type="submission" date="2015-01" db="EMBL/GenBank/DDBJ databases">
        <authorList>
            <person name="Aksoy S."/>
            <person name="Warren W."/>
            <person name="Wilson R.K."/>
        </authorList>
    </citation>
    <scope>NUCLEOTIDE SEQUENCE [LARGE SCALE GENOMIC DNA]</scope>
    <source>
        <strain evidence="3">IAEA</strain>
    </source>
</reference>
<keyword evidence="1" id="KW-0812">Transmembrane</keyword>
<proteinExistence type="predicted"/>
<protein>
    <submittedName>
        <fullName evidence="2">Uncharacterized protein</fullName>
    </submittedName>
</protein>
<dbReference type="EMBL" id="JXJN01015604">
    <property type="status" value="NOT_ANNOTATED_CDS"/>
    <property type="molecule type" value="Genomic_DNA"/>
</dbReference>
<keyword evidence="3" id="KW-1185">Reference proteome</keyword>
<accession>A0A1B0BJT7</accession>
<dbReference type="VEuPathDB" id="VectorBase:GPPI032393"/>